<dbReference type="Pfam" id="PF11162">
    <property type="entry name" value="DUF2946"/>
    <property type="match status" value="1"/>
</dbReference>
<keyword evidence="2" id="KW-1185">Reference proteome</keyword>
<reference evidence="1" key="1">
    <citation type="submission" date="2019-12" db="EMBL/GenBank/DDBJ databases">
        <title>Comparative genomics gives insights into the taxonomy of the Azoarcus-Aromatoleum group and reveals separate origins of nif in the plant-associated Azoarcus and non-plant-associated Aromatoleum sub-groups.</title>
        <authorList>
            <person name="Lafos M."/>
            <person name="Maluk M."/>
            <person name="Batista M."/>
            <person name="Junghare M."/>
            <person name="Carmona M."/>
            <person name="Faoro H."/>
            <person name="Cruz L.M."/>
            <person name="Battistoni F."/>
            <person name="De Souza E."/>
            <person name="Pedrosa F."/>
            <person name="Chen W.-M."/>
            <person name="Poole P.S."/>
            <person name="Dixon R.A."/>
            <person name="James E.K."/>
        </authorList>
    </citation>
    <scope>NUCLEOTIDE SEQUENCE</scope>
    <source>
        <strain evidence="1">NSC3</strain>
    </source>
</reference>
<evidence type="ECO:0000313" key="1">
    <source>
        <dbReference type="EMBL" id="NMG04985.1"/>
    </source>
</evidence>
<dbReference type="Proteomes" id="UP000599523">
    <property type="component" value="Unassembled WGS sequence"/>
</dbReference>
<dbReference type="EMBL" id="WTVM01000183">
    <property type="protein sequence ID" value="NMG04985.1"/>
    <property type="molecule type" value="Genomic_DNA"/>
</dbReference>
<protein>
    <submittedName>
        <fullName evidence="1">DUF2946 domain-containing protein</fullName>
    </submittedName>
</protein>
<dbReference type="RefSeq" id="WP_168989604.1">
    <property type="nucleotide sequence ID" value="NZ_CAWPHM010000092.1"/>
</dbReference>
<dbReference type="InterPro" id="IPR021333">
    <property type="entry name" value="DUF2946"/>
</dbReference>
<sequence>MSLHRTRRYQRLASWIATFAIVLATVAPTVSQAMVASGMMGDGWVEVCTSQGMRWVAVGDETPSDVPAEYCHGACAYCFTHAGSFGLVPGFDPPVSLHDEHAERLTVRCSTPLRASSVWSSHLTRAPPLSA</sequence>
<accession>A0A972FAM2</accession>
<organism evidence="1 2">
    <name type="scientific">Azoarcus taiwanensis</name>
    <dbReference type="NCBI Taxonomy" id="666964"/>
    <lineage>
        <taxon>Bacteria</taxon>
        <taxon>Pseudomonadati</taxon>
        <taxon>Pseudomonadota</taxon>
        <taxon>Betaproteobacteria</taxon>
        <taxon>Rhodocyclales</taxon>
        <taxon>Zoogloeaceae</taxon>
        <taxon>Azoarcus</taxon>
    </lineage>
</organism>
<comment type="caution">
    <text evidence="1">The sequence shown here is derived from an EMBL/GenBank/DDBJ whole genome shotgun (WGS) entry which is preliminary data.</text>
</comment>
<dbReference type="AlphaFoldDB" id="A0A972FAM2"/>
<name>A0A972FAM2_9RHOO</name>
<gene>
    <name evidence="1" type="ORF">GPA21_18725</name>
</gene>
<evidence type="ECO:0000313" key="2">
    <source>
        <dbReference type="Proteomes" id="UP000599523"/>
    </source>
</evidence>
<proteinExistence type="predicted"/>